<evidence type="ECO:0000313" key="1">
    <source>
        <dbReference type="EMBL" id="JAD71328.1"/>
    </source>
</evidence>
<reference evidence="1" key="2">
    <citation type="journal article" date="2015" name="Data Brief">
        <title>Shoot transcriptome of the giant reed, Arundo donax.</title>
        <authorList>
            <person name="Barrero R.A."/>
            <person name="Guerrero F.D."/>
            <person name="Moolhuijzen P."/>
            <person name="Goolsby J.A."/>
            <person name="Tidwell J."/>
            <person name="Bellgard S.E."/>
            <person name="Bellgard M.I."/>
        </authorList>
    </citation>
    <scope>NUCLEOTIDE SEQUENCE</scope>
    <source>
        <tissue evidence="1">Shoot tissue taken approximately 20 cm above the soil surface</tissue>
    </source>
</reference>
<reference evidence="1" key="1">
    <citation type="submission" date="2014-09" db="EMBL/GenBank/DDBJ databases">
        <authorList>
            <person name="Magalhaes I.L.F."/>
            <person name="Oliveira U."/>
            <person name="Santos F.R."/>
            <person name="Vidigal T.H.D.A."/>
            <person name="Brescovit A.D."/>
            <person name="Santos A.J."/>
        </authorList>
    </citation>
    <scope>NUCLEOTIDE SEQUENCE</scope>
    <source>
        <tissue evidence="1">Shoot tissue taken approximately 20 cm above the soil surface</tissue>
    </source>
</reference>
<sequence>MYRIVVCWCHLAWISDDEFNCAATSDAVGWGVHISFRCSLGIQLLLIQIVCAFNCECREFMLLRFGSQLLC</sequence>
<proteinExistence type="predicted"/>
<protein>
    <submittedName>
        <fullName evidence="1">Uncharacterized protein</fullName>
    </submittedName>
</protein>
<name>A0A0A9CA38_ARUDO</name>
<dbReference type="AlphaFoldDB" id="A0A0A9CA38"/>
<organism evidence="1">
    <name type="scientific">Arundo donax</name>
    <name type="common">Giant reed</name>
    <name type="synonym">Donax arundinaceus</name>
    <dbReference type="NCBI Taxonomy" id="35708"/>
    <lineage>
        <taxon>Eukaryota</taxon>
        <taxon>Viridiplantae</taxon>
        <taxon>Streptophyta</taxon>
        <taxon>Embryophyta</taxon>
        <taxon>Tracheophyta</taxon>
        <taxon>Spermatophyta</taxon>
        <taxon>Magnoliopsida</taxon>
        <taxon>Liliopsida</taxon>
        <taxon>Poales</taxon>
        <taxon>Poaceae</taxon>
        <taxon>PACMAD clade</taxon>
        <taxon>Arundinoideae</taxon>
        <taxon>Arundineae</taxon>
        <taxon>Arundo</taxon>
    </lineage>
</organism>
<accession>A0A0A9CA38</accession>
<dbReference type="EMBL" id="GBRH01226567">
    <property type="protein sequence ID" value="JAD71328.1"/>
    <property type="molecule type" value="Transcribed_RNA"/>
</dbReference>